<dbReference type="GeneID" id="36575268"/>
<dbReference type="AlphaFoldDB" id="A0A2T3APB4"/>
<evidence type="ECO:0000313" key="2">
    <source>
        <dbReference type="Proteomes" id="UP000241818"/>
    </source>
</evidence>
<dbReference type="Proteomes" id="UP000241818">
    <property type="component" value="Unassembled WGS sequence"/>
</dbReference>
<evidence type="ECO:0000313" key="1">
    <source>
        <dbReference type="EMBL" id="PSS06764.1"/>
    </source>
</evidence>
<dbReference type="EMBL" id="KZ679020">
    <property type="protein sequence ID" value="PSS06764.1"/>
    <property type="molecule type" value="Genomic_DNA"/>
</dbReference>
<proteinExistence type="predicted"/>
<accession>A0A2T3APB4</accession>
<organism evidence="1 2">
    <name type="scientific">Amorphotheca resinae ATCC 22711</name>
    <dbReference type="NCBI Taxonomy" id="857342"/>
    <lineage>
        <taxon>Eukaryota</taxon>
        <taxon>Fungi</taxon>
        <taxon>Dikarya</taxon>
        <taxon>Ascomycota</taxon>
        <taxon>Pezizomycotina</taxon>
        <taxon>Leotiomycetes</taxon>
        <taxon>Helotiales</taxon>
        <taxon>Amorphothecaceae</taxon>
        <taxon>Amorphotheca</taxon>
    </lineage>
</organism>
<dbReference type="RefSeq" id="XP_024716494.1">
    <property type="nucleotide sequence ID" value="XM_024867187.1"/>
</dbReference>
<gene>
    <name evidence="1" type="ORF">M430DRAFT_37819</name>
</gene>
<protein>
    <submittedName>
        <fullName evidence="1">Uncharacterized protein</fullName>
    </submittedName>
</protein>
<reference evidence="1 2" key="1">
    <citation type="journal article" date="2018" name="New Phytol.">
        <title>Comparative genomics and transcriptomics depict ericoid mycorrhizal fungi as versatile saprotrophs and plant mutualists.</title>
        <authorList>
            <person name="Martino E."/>
            <person name="Morin E."/>
            <person name="Grelet G.A."/>
            <person name="Kuo A."/>
            <person name="Kohler A."/>
            <person name="Daghino S."/>
            <person name="Barry K.W."/>
            <person name="Cichocki N."/>
            <person name="Clum A."/>
            <person name="Dockter R.B."/>
            <person name="Hainaut M."/>
            <person name="Kuo R.C."/>
            <person name="LaButti K."/>
            <person name="Lindahl B.D."/>
            <person name="Lindquist E.A."/>
            <person name="Lipzen A."/>
            <person name="Khouja H.R."/>
            <person name="Magnuson J."/>
            <person name="Murat C."/>
            <person name="Ohm R.A."/>
            <person name="Singer S.W."/>
            <person name="Spatafora J.W."/>
            <person name="Wang M."/>
            <person name="Veneault-Fourrey C."/>
            <person name="Henrissat B."/>
            <person name="Grigoriev I.V."/>
            <person name="Martin F.M."/>
            <person name="Perotto S."/>
        </authorList>
    </citation>
    <scope>NUCLEOTIDE SEQUENCE [LARGE SCALE GENOMIC DNA]</scope>
    <source>
        <strain evidence="1 2">ATCC 22711</strain>
    </source>
</reference>
<dbReference type="OrthoDB" id="4199986at2759"/>
<name>A0A2T3APB4_AMORE</name>
<dbReference type="InParanoid" id="A0A2T3APB4"/>
<sequence>MAPKIEFSPAMPLPPVFDVQERIRQLHRYLDPEDPQYERKEQHTNIRAAIKLYEEGKIDGSQHVFIMDGKIVTREQVSNKGMAWAWLEGVFYQYAQRFS</sequence>
<keyword evidence="2" id="KW-1185">Reference proteome</keyword>